<name>A0ABS5DZ61_9BURK</name>
<dbReference type="PANTHER" id="PTHR35936">
    <property type="entry name" value="MEMBRANE-BOUND LYTIC MUREIN TRANSGLYCOSYLASE F"/>
    <property type="match status" value="1"/>
</dbReference>
<organism evidence="10 11">
    <name type="scientific">Ideonella paludis</name>
    <dbReference type="NCBI Taxonomy" id="1233411"/>
    <lineage>
        <taxon>Bacteria</taxon>
        <taxon>Pseudomonadati</taxon>
        <taxon>Pseudomonadota</taxon>
        <taxon>Betaproteobacteria</taxon>
        <taxon>Burkholderiales</taxon>
        <taxon>Sphaerotilaceae</taxon>
        <taxon>Ideonella</taxon>
    </lineage>
</organism>
<evidence type="ECO:0000313" key="11">
    <source>
        <dbReference type="Proteomes" id="UP000672097"/>
    </source>
</evidence>
<evidence type="ECO:0000256" key="2">
    <source>
        <dbReference type="ARBA" id="ARBA00010333"/>
    </source>
</evidence>
<feature type="signal peptide" evidence="7">
    <location>
        <begin position="1"/>
        <end position="23"/>
    </location>
</feature>
<keyword evidence="4 7" id="KW-0732">Signal</keyword>
<evidence type="ECO:0000256" key="1">
    <source>
        <dbReference type="ARBA" id="ARBA00004418"/>
    </source>
</evidence>
<accession>A0ABS5DZ61</accession>
<evidence type="ECO:0000259" key="8">
    <source>
        <dbReference type="SMART" id="SM00062"/>
    </source>
</evidence>
<proteinExistence type="inferred from homology"/>
<dbReference type="PROSITE" id="PS01039">
    <property type="entry name" value="SBP_BACTERIAL_3"/>
    <property type="match status" value="1"/>
</dbReference>
<feature type="domain" description="Solute-binding protein family 3/N-terminal" evidence="8">
    <location>
        <begin position="28"/>
        <end position="254"/>
    </location>
</feature>
<evidence type="ECO:0000259" key="9">
    <source>
        <dbReference type="SMART" id="SM00079"/>
    </source>
</evidence>
<feature type="chain" id="PRO_5047133226" evidence="7">
    <location>
        <begin position="24"/>
        <end position="258"/>
    </location>
</feature>
<dbReference type="CDD" id="cd13703">
    <property type="entry name" value="PBP2_HisJ_LAO"/>
    <property type="match status" value="1"/>
</dbReference>
<evidence type="ECO:0000256" key="5">
    <source>
        <dbReference type="ARBA" id="ARBA00022764"/>
    </source>
</evidence>
<gene>
    <name evidence="10" type="ORF">KAK11_13930</name>
</gene>
<dbReference type="Proteomes" id="UP000672097">
    <property type="component" value="Unassembled WGS sequence"/>
</dbReference>
<keyword evidence="3" id="KW-0813">Transport</keyword>
<dbReference type="Pfam" id="PF00497">
    <property type="entry name" value="SBP_bac_3"/>
    <property type="match status" value="1"/>
</dbReference>
<sequence length="258" mass="27978">MQRRHLFTALTLACAALAAQAQAPDWKIVRIGVEGAYPPFSEVGTDGKLKGFDIDMAMALCAEMKAECTLVQQEWDGMIPALQARKFDAIIASMAITPERQKQVNFTDKYYNTPPAFFGKGGARDISPAALKGKKIGVQRSTSHDRYAAAYYKDSEIVRYAKQDEAFLDLAAGRIDVALCDQVAGTDGFLKKPAGKGFGVLGQPKDDPAIFGSGSGIAVRKADAALQQKFNAAIAAVRANGTYKKIQDKYFDFDIYGK</sequence>
<dbReference type="NCBIfam" id="TIGR01096">
    <property type="entry name" value="3A0103s03R"/>
    <property type="match status" value="1"/>
</dbReference>
<dbReference type="RefSeq" id="WP_210809791.1">
    <property type="nucleotide sequence ID" value="NZ_JAGQDG010000005.1"/>
</dbReference>
<feature type="domain" description="Ionotropic glutamate receptor C-terminal" evidence="9">
    <location>
        <begin position="28"/>
        <end position="253"/>
    </location>
</feature>
<evidence type="ECO:0000256" key="3">
    <source>
        <dbReference type="ARBA" id="ARBA00022448"/>
    </source>
</evidence>
<protein>
    <submittedName>
        <fullName evidence="10">ABC transporter substrate-binding protein</fullName>
    </submittedName>
</protein>
<dbReference type="SUPFAM" id="SSF53850">
    <property type="entry name" value="Periplasmic binding protein-like II"/>
    <property type="match status" value="1"/>
</dbReference>
<keyword evidence="5" id="KW-0574">Periplasm</keyword>
<evidence type="ECO:0000313" key="10">
    <source>
        <dbReference type="EMBL" id="MBQ0936436.1"/>
    </source>
</evidence>
<dbReference type="InterPro" id="IPR001638">
    <property type="entry name" value="Solute-binding_3/MltF_N"/>
</dbReference>
<evidence type="ECO:0000256" key="4">
    <source>
        <dbReference type="ARBA" id="ARBA00022729"/>
    </source>
</evidence>
<evidence type="ECO:0000256" key="7">
    <source>
        <dbReference type="SAM" id="SignalP"/>
    </source>
</evidence>
<dbReference type="InterPro" id="IPR001320">
    <property type="entry name" value="Iontro_rcpt_C"/>
</dbReference>
<evidence type="ECO:0000256" key="6">
    <source>
        <dbReference type="RuleBase" id="RU003744"/>
    </source>
</evidence>
<dbReference type="EMBL" id="JAGQDG010000005">
    <property type="protein sequence ID" value="MBQ0936436.1"/>
    <property type="molecule type" value="Genomic_DNA"/>
</dbReference>
<dbReference type="InterPro" id="IPR018313">
    <property type="entry name" value="SBP_3_CS"/>
</dbReference>
<dbReference type="InterPro" id="IPR005768">
    <property type="entry name" value="Lys_Arg_Orn-bd"/>
</dbReference>
<comment type="similarity">
    <text evidence="2 6">Belongs to the bacterial solute-binding protein 3 family.</text>
</comment>
<dbReference type="SMART" id="SM00079">
    <property type="entry name" value="PBPe"/>
    <property type="match status" value="1"/>
</dbReference>
<keyword evidence="11" id="KW-1185">Reference proteome</keyword>
<dbReference type="Gene3D" id="3.40.190.10">
    <property type="entry name" value="Periplasmic binding protein-like II"/>
    <property type="match status" value="2"/>
</dbReference>
<dbReference type="SMART" id="SM00062">
    <property type="entry name" value="PBPb"/>
    <property type="match status" value="1"/>
</dbReference>
<dbReference type="PANTHER" id="PTHR35936:SF17">
    <property type="entry name" value="ARGININE-BINDING EXTRACELLULAR PROTEIN ARTP"/>
    <property type="match status" value="1"/>
</dbReference>
<comment type="subcellular location">
    <subcellularLocation>
        <location evidence="1">Periplasm</location>
    </subcellularLocation>
</comment>
<reference evidence="10 11" key="1">
    <citation type="submission" date="2021-04" db="EMBL/GenBank/DDBJ databases">
        <title>The genome sequence of type strain Ideonella paludis KCTC 32238.</title>
        <authorList>
            <person name="Liu Y."/>
        </authorList>
    </citation>
    <scope>NUCLEOTIDE SEQUENCE [LARGE SCALE GENOMIC DNA]</scope>
    <source>
        <strain evidence="10 11">KCTC 32238</strain>
    </source>
</reference>
<comment type="caution">
    <text evidence="10">The sequence shown here is derived from an EMBL/GenBank/DDBJ whole genome shotgun (WGS) entry which is preliminary data.</text>
</comment>